<keyword evidence="3" id="KW-0560">Oxidoreductase</keyword>
<name>A0ABU6NEP5_9BACI</name>
<feature type="domain" description="D-arabinono-1,4-lactone oxidase C-terminal" evidence="4">
    <location>
        <begin position="54"/>
        <end position="286"/>
    </location>
</feature>
<dbReference type="SUPFAM" id="SSF55103">
    <property type="entry name" value="FAD-linked oxidases, C-terminal domain"/>
    <property type="match status" value="1"/>
</dbReference>
<evidence type="ECO:0000256" key="2">
    <source>
        <dbReference type="ARBA" id="ARBA00022827"/>
    </source>
</evidence>
<evidence type="ECO:0000259" key="4">
    <source>
        <dbReference type="Pfam" id="PF04030"/>
    </source>
</evidence>
<dbReference type="Proteomes" id="UP001330749">
    <property type="component" value="Unassembled WGS sequence"/>
</dbReference>
<dbReference type="InterPro" id="IPR016164">
    <property type="entry name" value="FAD-linked_Oxase-like_C"/>
</dbReference>
<dbReference type="Pfam" id="PF04030">
    <property type="entry name" value="ALO"/>
    <property type="match status" value="1"/>
</dbReference>
<comment type="caution">
    <text evidence="5">The sequence shown here is derived from an EMBL/GenBank/DDBJ whole genome shotgun (WGS) entry which is preliminary data.</text>
</comment>
<sequence>FKDVLGGYGLFGVILDVELQVTDDEVYEILTKKVSVEEFPNYVHILRENPDVKMAYARISVAPKTLMDSMFVVEYHRTKKTLTESLRNLKEDQQPFLTYSLLNLSRKTSFGKDWLWELQEKYFLFLNKSLISRNNAMRSESDFLLYKNQKNTDTLQEFFVPIDEYPSYIKDMKAFLINDDINLLNFTIRYVSKDDLSMLSYAKTDMIALVALFNHGKQKQDVEKAQKSIQKMIDITLSHNGTFYLPYYPYATKKQLLESYPNFNEFVKEKEKYDPNETISSLFFKRYRK</sequence>
<protein>
    <submittedName>
        <fullName evidence="5">FAD-binding protein</fullName>
    </submittedName>
</protein>
<proteinExistence type="predicted"/>
<gene>
    <name evidence="5" type="ORF">P4447_19050</name>
</gene>
<keyword evidence="2" id="KW-0274">FAD</keyword>
<evidence type="ECO:0000256" key="3">
    <source>
        <dbReference type="ARBA" id="ARBA00023002"/>
    </source>
</evidence>
<dbReference type="EMBL" id="JARMQG010000387">
    <property type="protein sequence ID" value="MED3564518.1"/>
    <property type="molecule type" value="Genomic_DNA"/>
</dbReference>
<reference evidence="5 6" key="1">
    <citation type="submission" date="2023-03" db="EMBL/GenBank/DDBJ databases">
        <title>Bacillus Genome Sequencing.</title>
        <authorList>
            <person name="Dunlap C."/>
        </authorList>
    </citation>
    <scope>NUCLEOTIDE SEQUENCE [LARGE SCALE GENOMIC DNA]</scope>
    <source>
        <strain evidence="5 6">B-14544</strain>
    </source>
</reference>
<dbReference type="RefSeq" id="WP_327969661.1">
    <property type="nucleotide sequence ID" value="NZ_JARMQG010000387.1"/>
</dbReference>
<keyword evidence="6" id="KW-1185">Reference proteome</keyword>
<evidence type="ECO:0000313" key="6">
    <source>
        <dbReference type="Proteomes" id="UP001330749"/>
    </source>
</evidence>
<evidence type="ECO:0000313" key="5">
    <source>
        <dbReference type="EMBL" id="MED3564518.1"/>
    </source>
</evidence>
<dbReference type="InterPro" id="IPR007173">
    <property type="entry name" value="ALO_C"/>
</dbReference>
<evidence type="ECO:0000256" key="1">
    <source>
        <dbReference type="ARBA" id="ARBA00022630"/>
    </source>
</evidence>
<organism evidence="5 6">
    <name type="scientific">Bacillus xiapuensis</name>
    <dbReference type="NCBI Taxonomy" id="2014075"/>
    <lineage>
        <taxon>Bacteria</taxon>
        <taxon>Bacillati</taxon>
        <taxon>Bacillota</taxon>
        <taxon>Bacilli</taxon>
        <taxon>Bacillales</taxon>
        <taxon>Bacillaceae</taxon>
        <taxon>Bacillus</taxon>
    </lineage>
</organism>
<feature type="non-terminal residue" evidence="5">
    <location>
        <position position="1"/>
    </location>
</feature>
<keyword evidence="1" id="KW-0285">Flavoprotein</keyword>
<accession>A0ABU6NEP5</accession>